<feature type="compositionally biased region" description="Acidic residues" evidence="4">
    <location>
        <begin position="246"/>
        <end position="255"/>
    </location>
</feature>
<dbReference type="PRINTS" id="PR00778">
    <property type="entry name" value="HTHARSR"/>
</dbReference>
<dbReference type="Proteomes" id="UP001413721">
    <property type="component" value="Unassembled WGS sequence"/>
</dbReference>
<dbReference type="InterPro" id="IPR036388">
    <property type="entry name" value="WH-like_DNA-bd_sf"/>
</dbReference>
<dbReference type="PANTHER" id="PTHR33154">
    <property type="entry name" value="TRANSCRIPTIONAL REGULATOR, ARSR FAMILY"/>
    <property type="match status" value="1"/>
</dbReference>
<dbReference type="InterPro" id="IPR011991">
    <property type="entry name" value="ArsR-like_HTH"/>
</dbReference>
<protein>
    <submittedName>
        <fullName evidence="6">Metalloregulator ArsR/SmtB family transcription factor</fullName>
    </submittedName>
</protein>
<evidence type="ECO:0000256" key="2">
    <source>
        <dbReference type="ARBA" id="ARBA00023125"/>
    </source>
</evidence>
<dbReference type="InterPro" id="IPR051081">
    <property type="entry name" value="HTH_MetalResp_TranReg"/>
</dbReference>
<dbReference type="SMART" id="SM00418">
    <property type="entry name" value="HTH_ARSR"/>
    <property type="match status" value="1"/>
</dbReference>
<dbReference type="RefSeq" id="WP_188575705.1">
    <property type="nucleotide sequence ID" value="NZ_JBBKTV010000006.1"/>
</dbReference>
<reference evidence="6 7" key="1">
    <citation type="submission" date="2024-03" db="EMBL/GenBank/DDBJ databases">
        <title>High-quality draft genome sequencing of Tistrella sp. BH-R2-4.</title>
        <authorList>
            <person name="Dong C."/>
        </authorList>
    </citation>
    <scope>NUCLEOTIDE SEQUENCE [LARGE SCALE GENOMIC DNA]</scope>
    <source>
        <strain evidence="6 7">BH-R2-4</strain>
    </source>
</reference>
<dbReference type="SUPFAM" id="SSF46785">
    <property type="entry name" value="Winged helix' DNA-binding domain"/>
    <property type="match status" value="1"/>
</dbReference>
<dbReference type="InterPro" id="IPR036390">
    <property type="entry name" value="WH_DNA-bd_sf"/>
</dbReference>
<evidence type="ECO:0000313" key="6">
    <source>
        <dbReference type="EMBL" id="MEN2989114.1"/>
    </source>
</evidence>
<organism evidence="6 7">
    <name type="scientific">Tistrella arctica</name>
    <dbReference type="NCBI Taxonomy" id="3133430"/>
    <lineage>
        <taxon>Bacteria</taxon>
        <taxon>Pseudomonadati</taxon>
        <taxon>Pseudomonadota</taxon>
        <taxon>Alphaproteobacteria</taxon>
        <taxon>Geminicoccales</taxon>
        <taxon>Geminicoccaceae</taxon>
        <taxon>Tistrella</taxon>
    </lineage>
</organism>
<dbReference type="Pfam" id="PF12840">
    <property type="entry name" value="HTH_20"/>
    <property type="match status" value="1"/>
</dbReference>
<name>A0ABU9YJZ2_9PROT</name>
<dbReference type="Gene3D" id="3.30.530.20">
    <property type="match status" value="1"/>
</dbReference>
<dbReference type="SUPFAM" id="SSF55961">
    <property type="entry name" value="Bet v1-like"/>
    <property type="match status" value="1"/>
</dbReference>
<feature type="region of interest" description="Disordered" evidence="4">
    <location>
        <begin position="240"/>
        <end position="273"/>
    </location>
</feature>
<evidence type="ECO:0000313" key="7">
    <source>
        <dbReference type="Proteomes" id="UP001413721"/>
    </source>
</evidence>
<keyword evidence="1" id="KW-0805">Transcription regulation</keyword>
<dbReference type="EMBL" id="JBBKTW010000004">
    <property type="protein sequence ID" value="MEN2989114.1"/>
    <property type="molecule type" value="Genomic_DNA"/>
</dbReference>
<accession>A0ABU9YJZ2</accession>
<keyword evidence="7" id="KW-1185">Reference proteome</keyword>
<dbReference type="CDD" id="cd00090">
    <property type="entry name" value="HTH_ARSR"/>
    <property type="match status" value="1"/>
</dbReference>
<dbReference type="InterPro" id="IPR023393">
    <property type="entry name" value="START-like_dom_sf"/>
</dbReference>
<dbReference type="PANTHER" id="PTHR33154:SF33">
    <property type="entry name" value="TRANSCRIPTIONAL REPRESSOR SDPR"/>
    <property type="match status" value="1"/>
</dbReference>
<evidence type="ECO:0000256" key="1">
    <source>
        <dbReference type="ARBA" id="ARBA00023015"/>
    </source>
</evidence>
<dbReference type="NCBIfam" id="NF033788">
    <property type="entry name" value="HTH_metalloreg"/>
    <property type="match status" value="1"/>
</dbReference>
<evidence type="ECO:0000256" key="3">
    <source>
        <dbReference type="ARBA" id="ARBA00023163"/>
    </source>
</evidence>
<dbReference type="Gene3D" id="1.10.10.10">
    <property type="entry name" value="Winged helix-like DNA-binding domain superfamily/Winged helix DNA-binding domain"/>
    <property type="match status" value="1"/>
</dbReference>
<feature type="domain" description="HTH arsR-type" evidence="5">
    <location>
        <begin position="1"/>
        <end position="89"/>
    </location>
</feature>
<comment type="caution">
    <text evidence="6">The sequence shown here is derived from an EMBL/GenBank/DDBJ whole genome shotgun (WGS) entry which is preliminary data.</text>
</comment>
<sequence>MDDDLIWKALSDPSRRRIIELLHAQPRRTGDLAACFEVTRFAVMKHLDLLVEAGLVSVERRGRERWNRLALERLTPTVAGWLAQFAVGTEAEQGNLPGAVEAMAIEAAVEIDLPRRRAYQLFVEQAENWWPREGEGRVRLEAATGGWLYLDRGPGRPQMIWAVIGDARAPAAVELIGACGQKGVESARTRLAFEKAGKGRTVVHLRTDALVTLDQGGRERYRSFWRRLLTDAFATYADSQTTPGDADLDIEDDEHGEAQAGSTGWRRAVNDDA</sequence>
<proteinExistence type="predicted"/>
<evidence type="ECO:0000256" key="4">
    <source>
        <dbReference type="SAM" id="MobiDB-lite"/>
    </source>
</evidence>
<gene>
    <name evidence="6" type="ORF">WG926_12435</name>
</gene>
<keyword evidence="2" id="KW-0238">DNA-binding</keyword>
<keyword evidence="3" id="KW-0804">Transcription</keyword>
<evidence type="ECO:0000259" key="5">
    <source>
        <dbReference type="PROSITE" id="PS50987"/>
    </source>
</evidence>
<dbReference type="InterPro" id="IPR001845">
    <property type="entry name" value="HTH_ArsR_DNA-bd_dom"/>
</dbReference>
<dbReference type="PROSITE" id="PS50987">
    <property type="entry name" value="HTH_ARSR_2"/>
    <property type="match status" value="1"/>
</dbReference>